<evidence type="ECO:0000256" key="6">
    <source>
        <dbReference type="ARBA" id="ARBA00022833"/>
    </source>
</evidence>
<keyword evidence="3" id="KW-0479">Metal-binding</keyword>
<keyword evidence="2" id="KW-0645">Protease</keyword>
<evidence type="ECO:0000256" key="3">
    <source>
        <dbReference type="ARBA" id="ARBA00022723"/>
    </source>
</evidence>
<keyword evidence="6" id="KW-0862">Zinc</keyword>
<reference evidence="9 10" key="1">
    <citation type="submission" date="2024-04" db="EMBL/GenBank/DDBJ databases">
        <title>Novel species of the genus Ideonella isolated from streams.</title>
        <authorList>
            <person name="Lu H."/>
        </authorList>
    </citation>
    <scope>NUCLEOTIDE SEQUENCE [LARGE SCALE GENOMIC DNA]</scope>
    <source>
        <strain evidence="9 10">DXS29W</strain>
    </source>
</reference>
<evidence type="ECO:0000256" key="4">
    <source>
        <dbReference type="ARBA" id="ARBA00022729"/>
    </source>
</evidence>
<evidence type="ECO:0000313" key="9">
    <source>
        <dbReference type="EMBL" id="MEK8031421.1"/>
    </source>
</evidence>
<protein>
    <submittedName>
        <fullName evidence="9">M20/M25/M40 family metallo-hydrolase</fullName>
    </submittedName>
</protein>
<organism evidence="9 10">
    <name type="scientific">Ideonella lacteola</name>
    <dbReference type="NCBI Taxonomy" id="2984193"/>
    <lineage>
        <taxon>Bacteria</taxon>
        <taxon>Pseudomonadati</taxon>
        <taxon>Pseudomonadota</taxon>
        <taxon>Betaproteobacteria</taxon>
        <taxon>Burkholderiales</taxon>
        <taxon>Sphaerotilaceae</taxon>
        <taxon>Ideonella</taxon>
    </lineage>
</organism>
<keyword evidence="1" id="KW-0031">Aminopeptidase</keyword>
<dbReference type="PIRSF" id="PIRSF036685">
    <property type="entry name" value="BacLeuNPeptidase"/>
    <property type="match status" value="1"/>
</dbReference>
<dbReference type="RefSeq" id="WP_341425797.1">
    <property type="nucleotide sequence ID" value="NZ_JBBUTG010000005.1"/>
</dbReference>
<keyword evidence="5" id="KW-0378">Hydrolase</keyword>
<evidence type="ECO:0000256" key="5">
    <source>
        <dbReference type="ARBA" id="ARBA00022801"/>
    </source>
</evidence>
<evidence type="ECO:0000256" key="7">
    <source>
        <dbReference type="SAM" id="SignalP"/>
    </source>
</evidence>
<sequence length="419" mass="45295">MTSRRAAWVATTLASCFAASAHAGPMVWASMGEDAYRLLRRAGASLEQVEPLSVTVRAPQADGRVGPRQESVYLMQVDEEALPRLSQDIHERLNRCGGFIVHASRAEGRQTIARLGRAAQPETTLGVSYAIDDQTEVNSLLPQVQESNIRSTIVSLSTDYKNRYYTTTGGIAASDQLLQKWKALAGNRTDVTVKQFDHPSWPQKSVILEIKGTTNPNKIIVVGGHLDSTIGWTNENSIAPGGDDDASGIASLQEAMRVLLSSGYKPKRTIQFMAYAAEEVGLKGSAAIAADYKAKGKKVIGVMQLDMANYKGTSNSDITLMTDYSSAAQNQFIKDLVATYQPTLKLTEDRCGYACSDHASWTNQGYAASIPAEALYDDTNPYMHTANDTISKSGNNANHALKFAKLALSFAVELGSDGK</sequence>
<proteinExistence type="predicted"/>
<dbReference type="Proteomes" id="UP001371218">
    <property type="component" value="Unassembled WGS sequence"/>
</dbReference>
<dbReference type="SUPFAM" id="SSF53187">
    <property type="entry name" value="Zn-dependent exopeptidases"/>
    <property type="match status" value="1"/>
</dbReference>
<dbReference type="EMBL" id="JBBUTG010000005">
    <property type="protein sequence ID" value="MEK8031421.1"/>
    <property type="molecule type" value="Genomic_DNA"/>
</dbReference>
<comment type="caution">
    <text evidence="9">The sequence shown here is derived from an EMBL/GenBank/DDBJ whole genome shotgun (WGS) entry which is preliminary data.</text>
</comment>
<dbReference type="Pfam" id="PF04389">
    <property type="entry name" value="Peptidase_M28"/>
    <property type="match status" value="1"/>
</dbReference>
<dbReference type="InterPro" id="IPR012189">
    <property type="entry name" value="Pept_M28E_Ap1"/>
</dbReference>
<accession>A0ABU9BN73</accession>
<name>A0ABU9BN73_9BURK</name>
<dbReference type="InterPro" id="IPR045175">
    <property type="entry name" value="M28_fam"/>
</dbReference>
<dbReference type="PANTHER" id="PTHR12147:SF56">
    <property type="entry name" value="AMINOPEPTIDASE YDR415C-RELATED"/>
    <property type="match status" value="1"/>
</dbReference>
<gene>
    <name evidence="9" type="ORF">AACH06_11385</name>
</gene>
<dbReference type="Gene3D" id="3.40.630.10">
    <property type="entry name" value="Zn peptidases"/>
    <property type="match status" value="1"/>
</dbReference>
<evidence type="ECO:0000259" key="8">
    <source>
        <dbReference type="Pfam" id="PF04389"/>
    </source>
</evidence>
<evidence type="ECO:0000256" key="2">
    <source>
        <dbReference type="ARBA" id="ARBA00022670"/>
    </source>
</evidence>
<dbReference type="PROSITE" id="PS51257">
    <property type="entry name" value="PROKAR_LIPOPROTEIN"/>
    <property type="match status" value="1"/>
</dbReference>
<feature type="chain" id="PRO_5047181821" evidence="7">
    <location>
        <begin position="24"/>
        <end position="419"/>
    </location>
</feature>
<feature type="signal peptide" evidence="7">
    <location>
        <begin position="1"/>
        <end position="23"/>
    </location>
</feature>
<evidence type="ECO:0000313" key="10">
    <source>
        <dbReference type="Proteomes" id="UP001371218"/>
    </source>
</evidence>
<keyword evidence="10" id="KW-1185">Reference proteome</keyword>
<dbReference type="InterPro" id="IPR007484">
    <property type="entry name" value="Peptidase_M28"/>
</dbReference>
<keyword evidence="4 7" id="KW-0732">Signal</keyword>
<feature type="domain" description="Peptidase M28" evidence="8">
    <location>
        <begin position="206"/>
        <end position="403"/>
    </location>
</feature>
<evidence type="ECO:0000256" key="1">
    <source>
        <dbReference type="ARBA" id="ARBA00022438"/>
    </source>
</evidence>
<dbReference type="PANTHER" id="PTHR12147">
    <property type="entry name" value="METALLOPEPTIDASE M28 FAMILY MEMBER"/>
    <property type="match status" value="1"/>
</dbReference>